<dbReference type="GO" id="GO:0004177">
    <property type="term" value="F:aminopeptidase activity"/>
    <property type="evidence" value="ECO:0007669"/>
    <property type="project" value="UniProtKB-KW"/>
</dbReference>
<keyword evidence="2" id="KW-0645">Protease</keyword>
<keyword evidence="1" id="KW-0479">Metal-binding</keyword>
<gene>
    <name evidence="2" type="ORF">EYH45_00215</name>
</gene>
<dbReference type="GO" id="GO:0046872">
    <property type="term" value="F:metal ion binding"/>
    <property type="evidence" value="ECO:0007669"/>
    <property type="project" value="UniProtKB-KW"/>
</dbReference>
<dbReference type="PANTHER" id="PTHR34448:SF1">
    <property type="entry name" value="BLL6088 PROTEIN"/>
    <property type="match status" value="1"/>
</dbReference>
<dbReference type="EMBL" id="DQVM01000005">
    <property type="protein sequence ID" value="HIQ28969.1"/>
    <property type="molecule type" value="Genomic_DNA"/>
</dbReference>
<evidence type="ECO:0000256" key="1">
    <source>
        <dbReference type="ARBA" id="ARBA00022723"/>
    </source>
</evidence>
<dbReference type="AlphaFoldDB" id="A0A833EB88"/>
<dbReference type="SUPFAM" id="SSF144052">
    <property type="entry name" value="Thermophilic metalloprotease-like"/>
    <property type="match status" value="1"/>
</dbReference>
<comment type="caution">
    <text evidence="2">The sequence shown here is derived from an EMBL/GenBank/DDBJ whole genome shotgun (WGS) entry which is preliminary data.</text>
</comment>
<reference evidence="2" key="1">
    <citation type="journal article" date="2020" name="ISME J.">
        <title>Gammaproteobacteria mediating utilization of methyl-, sulfur- and petroleum organic compounds in deep ocean hydrothermal plumes.</title>
        <authorList>
            <person name="Zhou Z."/>
            <person name="Liu Y."/>
            <person name="Pan J."/>
            <person name="Cron B.R."/>
            <person name="Toner B.M."/>
            <person name="Anantharaman K."/>
            <person name="Breier J.A."/>
            <person name="Dick G.J."/>
            <person name="Li M."/>
        </authorList>
    </citation>
    <scope>NUCLEOTIDE SEQUENCE</scope>
    <source>
        <strain evidence="2">SZUA-1515</strain>
    </source>
</reference>
<dbReference type="GO" id="GO:0006508">
    <property type="term" value="P:proteolysis"/>
    <property type="evidence" value="ECO:0007669"/>
    <property type="project" value="InterPro"/>
</dbReference>
<dbReference type="Proteomes" id="UP000608579">
    <property type="component" value="Unassembled WGS sequence"/>
</dbReference>
<dbReference type="InterPro" id="IPR052170">
    <property type="entry name" value="M29_Exopeptidase"/>
</dbReference>
<dbReference type="PANTHER" id="PTHR34448">
    <property type="entry name" value="AMINOPEPTIDASE"/>
    <property type="match status" value="1"/>
</dbReference>
<name>A0A833EB88_CALS0</name>
<sequence>MGVVLRELEVVADRIVRVCACVSRDDVVCVVTDTNKTRIAEALASASRKVAKETITVVMNPRRRHSEELPSVVSAAMQEATVILAPTTYAITHTEGFRAALKKGARGIILRGVDEDMMLHGAINADYGQIRVNSEVLKTALENSSTVRIASEYGTDMSLSVEGRPVFTLVGIACDPGSFAAMPDGEVPLSPVQGSANGVMVFDHTIDGVGLLKEPVRNVVRDGRVVEISGGEDAERFRQLLAGAGECAYNIAEFAVGTNPRARIIGNMAEDKKKEGSIHIAVGDSRTLSGDVFCDLHLDGLMLKPTLYLDDVKICENGVIDWGAVRRKAKK</sequence>
<proteinExistence type="predicted"/>
<evidence type="ECO:0000313" key="3">
    <source>
        <dbReference type="Proteomes" id="UP000608579"/>
    </source>
</evidence>
<dbReference type="InterPro" id="IPR058739">
    <property type="entry name" value="NicX"/>
</dbReference>
<dbReference type="Pfam" id="PF26233">
    <property type="entry name" value="NicX"/>
    <property type="match status" value="1"/>
</dbReference>
<accession>A0A833EB88</accession>
<organism evidence="2 3">
    <name type="scientific">Caldiarchaeum subterraneum</name>
    <dbReference type="NCBI Taxonomy" id="311458"/>
    <lineage>
        <taxon>Archaea</taxon>
        <taxon>Nitrososphaerota</taxon>
        <taxon>Candidatus Caldarchaeales</taxon>
        <taxon>Candidatus Caldarchaeaceae</taxon>
        <taxon>Candidatus Caldarchaeum</taxon>
    </lineage>
</organism>
<evidence type="ECO:0000313" key="2">
    <source>
        <dbReference type="EMBL" id="HIQ28969.1"/>
    </source>
</evidence>
<keyword evidence="2" id="KW-0031">Aminopeptidase</keyword>
<keyword evidence="2" id="KW-0378">Hydrolase</keyword>
<protein>
    <submittedName>
        <fullName evidence="2">Aminopeptidase</fullName>
    </submittedName>
</protein>